<dbReference type="Proteomes" id="UP001154420">
    <property type="component" value="Unassembled WGS sequence"/>
</dbReference>
<evidence type="ECO:0000313" key="2">
    <source>
        <dbReference type="Proteomes" id="UP001154420"/>
    </source>
</evidence>
<protein>
    <submittedName>
        <fullName evidence="1">Uncharacterized protein</fullName>
    </submittedName>
</protein>
<reference evidence="1" key="1">
    <citation type="submission" date="2018-09" db="EMBL/GenBank/DDBJ databases">
        <title>Murine metabolic-syndrome-specific gut microbial biobank.</title>
        <authorList>
            <person name="Liu C."/>
        </authorList>
    </citation>
    <scope>NUCLEOTIDE SEQUENCE</scope>
    <source>
        <strain evidence="1">D42-62</strain>
    </source>
</reference>
<accession>A0A9X5BIL9</accession>
<keyword evidence="2" id="KW-1185">Reference proteome</keyword>
<proteinExistence type="predicted"/>
<dbReference type="EMBL" id="QZDT01000039">
    <property type="protein sequence ID" value="NBJ94458.1"/>
    <property type="molecule type" value="Genomic_DNA"/>
</dbReference>
<dbReference type="AlphaFoldDB" id="A0A9X5BIL9"/>
<name>A0A9X5BIL9_9FIRM</name>
<comment type="caution">
    <text evidence="1">The sequence shown here is derived from an EMBL/GenBank/DDBJ whole genome shotgun (WGS) entry which is preliminary data.</text>
</comment>
<evidence type="ECO:0000313" key="1">
    <source>
        <dbReference type="EMBL" id="NBJ94458.1"/>
    </source>
</evidence>
<gene>
    <name evidence="1" type="ORF">D5281_18180</name>
</gene>
<sequence>MSNRAASIDTIFSSCSFSFQNFIVEIGSYEEYIIKNIRCKVNYIFEARKNFPDLDGCKNMQ</sequence>
<organism evidence="1 2">
    <name type="scientific">Parablautia muri</name>
    <dbReference type="NCBI Taxonomy" id="2320879"/>
    <lineage>
        <taxon>Bacteria</taxon>
        <taxon>Bacillati</taxon>
        <taxon>Bacillota</taxon>
        <taxon>Clostridia</taxon>
        <taxon>Lachnospirales</taxon>
        <taxon>Lachnospiraceae</taxon>
        <taxon>Parablautia</taxon>
    </lineage>
</organism>